<evidence type="ECO:0000256" key="1">
    <source>
        <dbReference type="SAM" id="Phobius"/>
    </source>
</evidence>
<proteinExistence type="predicted"/>
<keyword evidence="1" id="KW-1133">Transmembrane helix</keyword>
<dbReference type="WBParaSite" id="ACRNAN_scaffold11254.g27150.t1">
    <property type="protein sequence ID" value="ACRNAN_scaffold11254.g27150.t1"/>
    <property type="gene ID" value="ACRNAN_scaffold11254.g27150"/>
</dbReference>
<dbReference type="Proteomes" id="UP000887540">
    <property type="component" value="Unplaced"/>
</dbReference>
<keyword evidence="1" id="KW-0472">Membrane</keyword>
<protein>
    <submittedName>
        <fullName evidence="3">Secreted protein</fullName>
    </submittedName>
</protein>
<reference evidence="3" key="1">
    <citation type="submission" date="2022-11" db="UniProtKB">
        <authorList>
            <consortium name="WormBaseParasite"/>
        </authorList>
    </citation>
    <scope>IDENTIFICATION</scope>
</reference>
<keyword evidence="1" id="KW-0812">Transmembrane</keyword>
<sequence>MFHNHIILLILLIVVLKIFLILQYLPDLVIQYLIKVLCLLSHPKVNVEVSKLESRRRNPANPYCLWQTNQQWQNARLAGQKKKIITN</sequence>
<accession>A0A914CK66</accession>
<keyword evidence="2" id="KW-1185">Reference proteome</keyword>
<feature type="transmembrane region" description="Helical" evidence="1">
    <location>
        <begin position="6"/>
        <end position="25"/>
    </location>
</feature>
<organism evidence="2 3">
    <name type="scientific">Acrobeloides nanus</name>
    <dbReference type="NCBI Taxonomy" id="290746"/>
    <lineage>
        <taxon>Eukaryota</taxon>
        <taxon>Metazoa</taxon>
        <taxon>Ecdysozoa</taxon>
        <taxon>Nematoda</taxon>
        <taxon>Chromadorea</taxon>
        <taxon>Rhabditida</taxon>
        <taxon>Tylenchina</taxon>
        <taxon>Cephalobomorpha</taxon>
        <taxon>Cephaloboidea</taxon>
        <taxon>Cephalobidae</taxon>
        <taxon>Acrobeloides</taxon>
    </lineage>
</organism>
<dbReference type="AlphaFoldDB" id="A0A914CK66"/>
<evidence type="ECO:0000313" key="3">
    <source>
        <dbReference type="WBParaSite" id="ACRNAN_scaffold11254.g27150.t1"/>
    </source>
</evidence>
<evidence type="ECO:0000313" key="2">
    <source>
        <dbReference type="Proteomes" id="UP000887540"/>
    </source>
</evidence>
<name>A0A914CK66_9BILA</name>